<dbReference type="InterPro" id="IPR036291">
    <property type="entry name" value="NAD(P)-bd_dom_sf"/>
</dbReference>
<dbReference type="Pfam" id="PF00106">
    <property type="entry name" value="adh_short"/>
    <property type="match status" value="1"/>
</dbReference>
<protein>
    <submittedName>
        <fullName evidence="1">SDR family oxidoreductase</fullName>
    </submittedName>
</protein>
<dbReference type="Gene3D" id="3.40.50.720">
    <property type="entry name" value="NAD(P)-binding Rossmann-like Domain"/>
    <property type="match status" value="1"/>
</dbReference>
<dbReference type="SUPFAM" id="SSF51735">
    <property type="entry name" value="NAD(P)-binding Rossmann-fold domains"/>
    <property type="match status" value="1"/>
</dbReference>
<dbReference type="PANTHER" id="PTHR43544">
    <property type="entry name" value="SHORT-CHAIN DEHYDROGENASE/REDUCTASE"/>
    <property type="match status" value="1"/>
</dbReference>
<evidence type="ECO:0000313" key="2">
    <source>
        <dbReference type="Proteomes" id="UP000779070"/>
    </source>
</evidence>
<keyword evidence="2" id="KW-1185">Reference proteome</keyword>
<dbReference type="InterPro" id="IPR051468">
    <property type="entry name" value="Fungal_SecMetab_SDRs"/>
</dbReference>
<dbReference type="PANTHER" id="PTHR43544:SF12">
    <property type="entry name" value="NAD(P)-BINDING ROSSMANN-FOLD SUPERFAMILY PROTEIN"/>
    <property type="match status" value="1"/>
</dbReference>
<gene>
    <name evidence="1" type="ORF">JYA62_12275</name>
</gene>
<dbReference type="InterPro" id="IPR002347">
    <property type="entry name" value="SDR_fam"/>
</dbReference>
<organism evidence="1 2">
    <name type="scientific">Vibrio neptunius</name>
    <dbReference type="NCBI Taxonomy" id="170651"/>
    <lineage>
        <taxon>Bacteria</taxon>
        <taxon>Pseudomonadati</taxon>
        <taxon>Pseudomonadota</taxon>
        <taxon>Gammaproteobacteria</taxon>
        <taxon>Vibrionales</taxon>
        <taxon>Vibrionaceae</taxon>
        <taxon>Vibrio</taxon>
    </lineage>
</organism>
<sequence length="235" mass="25996">MKVLILGGNGGIGHAICRNLVQHYPDMEVHATYRKHQPIKAAESIIWHQLDVTNEAQVESLAGEIESVDWIINAVGVLHDECHGPEKNLKSFDPDFYVKNIMHNALPTMLIAKHFQQSLKQSQQPKFATISAKVGSISDNHLGGWYSYRSSKAALNMLLKTLSIEWGRTMPKACVLSLHPGTTDTALSKPFQTNVPEGKLFAPDRVAADLVKIIAEATPDNSGRFLSYNGETLPW</sequence>
<dbReference type="EMBL" id="JAFHLB010000014">
    <property type="protein sequence ID" value="MBN3578438.1"/>
    <property type="molecule type" value="Genomic_DNA"/>
</dbReference>
<accession>A0ABS3A5G8</accession>
<dbReference type="RefSeq" id="WP_206370102.1">
    <property type="nucleotide sequence ID" value="NZ_CAWPTM010000051.1"/>
</dbReference>
<dbReference type="Proteomes" id="UP000779070">
    <property type="component" value="Unassembled WGS sequence"/>
</dbReference>
<dbReference type="NCBIfam" id="NF006532">
    <property type="entry name" value="PRK09009.1"/>
    <property type="match status" value="1"/>
</dbReference>
<comment type="caution">
    <text evidence="1">The sequence shown here is derived from an EMBL/GenBank/DDBJ whole genome shotgun (WGS) entry which is preliminary data.</text>
</comment>
<proteinExistence type="predicted"/>
<reference evidence="1 2" key="1">
    <citation type="submission" date="2021-02" db="EMBL/GenBank/DDBJ databases">
        <title>Draft Genome Sequences of 5 Vibrio neptunius Strains Isolated From of Bivalve Hatcheries.</title>
        <authorList>
            <person name="Galvis F."/>
            <person name="Barja J.L."/>
            <person name="Lemos M.L."/>
            <person name="Balado M."/>
        </authorList>
    </citation>
    <scope>NUCLEOTIDE SEQUENCE [LARGE SCALE GENOMIC DNA]</scope>
    <source>
        <strain evidence="1 2">PP-145.98</strain>
    </source>
</reference>
<dbReference type="PRINTS" id="PR00081">
    <property type="entry name" value="GDHRDH"/>
</dbReference>
<evidence type="ECO:0000313" key="1">
    <source>
        <dbReference type="EMBL" id="MBN3578438.1"/>
    </source>
</evidence>
<name>A0ABS3A5G8_9VIBR</name>